<sequence length="78" mass="9104">MKEKDDSKKYSLPQEALRSEYRPDGYREFPTKHATHASELEKSRPQTDVIVTLKSLYQKNCEGDNQGYDEENDGNQQH</sequence>
<dbReference type="AlphaFoldDB" id="A0A9W9MJ90"/>
<dbReference type="OrthoDB" id="10348004at2759"/>
<keyword evidence="3" id="KW-1185">Reference proteome</keyword>
<reference evidence="2" key="2">
    <citation type="journal article" date="2023" name="IMA Fungus">
        <title>Comparative genomic study of the Penicillium genus elucidates a diverse pangenome and 15 lateral gene transfer events.</title>
        <authorList>
            <person name="Petersen C."/>
            <person name="Sorensen T."/>
            <person name="Nielsen M.R."/>
            <person name="Sondergaard T.E."/>
            <person name="Sorensen J.L."/>
            <person name="Fitzpatrick D.A."/>
            <person name="Frisvad J.C."/>
            <person name="Nielsen K.L."/>
        </authorList>
    </citation>
    <scope>NUCLEOTIDE SEQUENCE</scope>
    <source>
        <strain evidence="2">IBT 20477</strain>
    </source>
</reference>
<name>A0A9W9MJ90_9EURO</name>
<feature type="compositionally biased region" description="Basic and acidic residues" evidence="1">
    <location>
        <begin position="17"/>
        <end position="45"/>
    </location>
</feature>
<evidence type="ECO:0000313" key="3">
    <source>
        <dbReference type="Proteomes" id="UP001150942"/>
    </source>
</evidence>
<dbReference type="Proteomes" id="UP001150942">
    <property type="component" value="Unassembled WGS sequence"/>
</dbReference>
<evidence type="ECO:0000256" key="1">
    <source>
        <dbReference type="SAM" id="MobiDB-lite"/>
    </source>
</evidence>
<comment type="caution">
    <text evidence="2">The sequence shown here is derived from an EMBL/GenBank/DDBJ whole genome shotgun (WGS) entry which is preliminary data.</text>
</comment>
<evidence type="ECO:0000313" key="2">
    <source>
        <dbReference type="EMBL" id="KAJ5202350.1"/>
    </source>
</evidence>
<feature type="region of interest" description="Disordered" evidence="1">
    <location>
        <begin position="1"/>
        <end position="46"/>
    </location>
</feature>
<organism evidence="2 3">
    <name type="scientific">Penicillium cf. viridicatum</name>
    <dbReference type="NCBI Taxonomy" id="2972119"/>
    <lineage>
        <taxon>Eukaryota</taxon>
        <taxon>Fungi</taxon>
        <taxon>Dikarya</taxon>
        <taxon>Ascomycota</taxon>
        <taxon>Pezizomycotina</taxon>
        <taxon>Eurotiomycetes</taxon>
        <taxon>Eurotiomycetidae</taxon>
        <taxon>Eurotiales</taxon>
        <taxon>Aspergillaceae</taxon>
        <taxon>Penicillium</taxon>
    </lineage>
</organism>
<dbReference type="EMBL" id="JAPQKQ010000003">
    <property type="protein sequence ID" value="KAJ5202350.1"/>
    <property type="molecule type" value="Genomic_DNA"/>
</dbReference>
<accession>A0A9W9MJ90</accession>
<proteinExistence type="predicted"/>
<reference evidence="2" key="1">
    <citation type="submission" date="2022-11" db="EMBL/GenBank/DDBJ databases">
        <authorList>
            <person name="Petersen C."/>
        </authorList>
    </citation>
    <scope>NUCLEOTIDE SEQUENCE</scope>
    <source>
        <strain evidence="2">IBT 20477</strain>
    </source>
</reference>
<protein>
    <submittedName>
        <fullName evidence="2">Uncharacterized protein</fullName>
    </submittedName>
</protein>
<gene>
    <name evidence="2" type="ORF">N7449_004429</name>
</gene>